<feature type="domain" description="SUF system FeS cluster assembly SufBD core" evidence="2">
    <location>
        <begin position="176"/>
        <end position="402"/>
    </location>
</feature>
<dbReference type="STRING" id="291169.A9E74_02637"/>
<evidence type="ECO:0000259" key="2">
    <source>
        <dbReference type="Pfam" id="PF01458"/>
    </source>
</evidence>
<dbReference type="InterPro" id="IPR045595">
    <property type="entry name" value="SufBD_N"/>
</dbReference>
<evidence type="ECO:0000256" key="1">
    <source>
        <dbReference type="ARBA" id="ARBA00043967"/>
    </source>
</evidence>
<dbReference type="InterPro" id="IPR000825">
    <property type="entry name" value="SUF_FeS_clus_asmbl_SufBD_core"/>
</dbReference>
<dbReference type="EMBL" id="MCRI01000051">
    <property type="protein sequence ID" value="ODN65593.1"/>
    <property type="molecule type" value="Genomic_DNA"/>
</dbReference>
<dbReference type="AlphaFoldDB" id="A0A1E3GNH1"/>
<dbReference type="Pfam" id="PF01458">
    <property type="entry name" value="SUFBD_core"/>
    <property type="match status" value="1"/>
</dbReference>
<dbReference type="InterPro" id="IPR011542">
    <property type="entry name" value="SUF_FeS_clus_asmbl_SufD"/>
</dbReference>
<sequence length="434" mass="48557">MKVLTDIHTDFAAVAASRDVMVEENSRWHTLRQQAKAQFERNGLPGRKEEDWKYTSLWQLGQEQFKHQVSQPGHADIYDLQLVEDAYRLVIVDGRVDFTASSIDNLPAGLTVSPLSQAIERASEFLNQQINIEKPGFNALNTMLMNEGIFIEVAANSQIDKPIELIVVNTGRTEHYAMHLRNVIVMNESSQATFIETYAGNDNANGLTEVITEINLAESAELFHYKLQREALDHYHIATIAAKQAANSKWHNSNISLGGKLARNDVHSQLLGEQSHVTLNGLYLVTGEQHVDNHTRIDHAVPNTTSDEMYKGVLDQQSHAVFNGKVIVHKDAQKTDANQSNRNLLLSRGCEIDTKPEMEIYADDVKCGHGSAVGQINEDQLFFLRARGLDEISARSLLTFAFAVDVIERISNQELKKSITAVIEKRLPKGGNHE</sequence>
<organism evidence="4 5">
    <name type="scientific">Methylophaga muralis</name>
    <dbReference type="NCBI Taxonomy" id="291169"/>
    <lineage>
        <taxon>Bacteria</taxon>
        <taxon>Pseudomonadati</taxon>
        <taxon>Pseudomonadota</taxon>
        <taxon>Gammaproteobacteria</taxon>
        <taxon>Thiotrichales</taxon>
        <taxon>Piscirickettsiaceae</taxon>
        <taxon>Methylophaga</taxon>
    </lineage>
</organism>
<name>A0A1E3GNH1_9GAMM</name>
<comment type="similarity">
    <text evidence="1">Belongs to the iron-sulfur cluster assembly SufBD family.</text>
</comment>
<evidence type="ECO:0000259" key="3">
    <source>
        <dbReference type="Pfam" id="PF19295"/>
    </source>
</evidence>
<evidence type="ECO:0000313" key="5">
    <source>
        <dbReference type="Proteomes" id="UP000094379"/>
    </source>
</evidence>
<comment type="caution">
    <text evidence="4">The sequence shown here is derived from an EMBL/GenBank/DDBJ whole genome shotgun (WGS) entry which is preliminary data.</text>
</comment>
<dbReference type="SUPFAM" id="SSF101960">
    <property type="entry name" value="Stabilizer of iron transporter SufD"/>
    <property type="match status" value="1"/>
</dbReference>
<reference evidence="4 5" key="1">
    <citation type="submission" date="2016-07" db="EMBL/GenBank/DDBJ databases">
        <title>Draft Genome Sequence of Methylophaga muralis Bur 1.</title>
        <authorList>
            <person name="Vasilenko O.V."/>
            <person name="Doronina N.V."/>
            <person name="Shmareva M.N."/>
            <person name="Tarlachkov S.V."/>
            <person name="Mustakhimov I."/>
            <person name="Trotsenko Y.A."/>
        </authorList>
    </citation>
    <scope>NUCLEOTIDE SEQUENCE [LARGE SCALE GENOMIC DNA]</scope>
    <source>
        <strain evidence="4 5">Bur 1</strain>
    </source>
</reference>
<dbReference type="NCBIfam" id="TIGR01981">
    <property type="entry name" value="sufD"/>
    <property type="match status" value="1"/>
</dbReference>
<dbReference type="PATRIC" id="fig|291169.3.peg.2660"/>
<dbReference type="GO" id="GO:0016226">
    <property type="term" value="P:iron-sulfur cluster assembly"/>
    <property type="evidence" value="ECO:0007669"/>
    <property type="project" value="InterPro"/>
</dbReference>
<proteinExistence type="inferred from homology"/>
<accession>A0A1E3GNH1</accession>
<evidence type="ECO:0000313" key="4">
    <source>
        <dbReference type="EMBL" id="ODN65593.1"/>
    </source>
</evidence>
<feature type="domain" description="SUF system FeS cluster assembly SufBD N-terminal" evidence="3">
    <location>
        <begin position="28"/>
        <end position="164"/>
    </location>
</feature>
<gene>
    <name evidence="4" type="primary">sufD</name>
    <name evidence="4" type="ORF">A9E74_02637</name>
</gene>
<dbReference type="PANTHER" id="PTHR43575">
    <property type="entry name" value="PROTEIN ABCI7, CHLOROPLASTIC"/>
    <property type="match status" value="1"/>
</dbReference>
<dbReference type="InterPro" id="IPR055346">
    <property type="entry name" value="Fe-S_cluster_assembly_SufBD"/>
</dbReference>
<dbReference type="PANTHER" id="PTHR43575:SF1">
    <property type="entry name" value="PROTEIN ABCI7, CHLOROPLASTIC"/>
    <property type="match status" value="1"/>
</dbReference>
<dbReference type="Pfam" id="PF19295">
    <property type="entry name" value="SufBD_N"/>
    <property type="match status" value="1"/>
</dbReference>
<protein>
    <submittedName>
        <fullName evidence="4">FeS cluster assembly protein SufD</fullName>
    </submittedName>
</protein>
<dbReference type="InterPro" id="IPR037284">
    <property type="entry name" value="SUF_FeS_clus_asmbl_SufBD_sf"/>
</dbReference>
<keyword evidence="5" id="KW-1185">Reference proteome</keyword>
<dbReference type="Proteomes" id="UP000094379">
    <property type="component" value="Unassembled WGS sequence"/>
</dbReference>
<dbReference type="RefSeq" id="WP_069296996.1">
    <property type="nucleotide sequence ID" value="NZ_MCRI01000051.1"/>
</dbReference>